<evidence type="ECO:0000313" key="3">
    <source>
        <dbReference type="Proteomes" id="UP001209318"/>
    </source>
</evidence>
<evidence type="ECO:0000313" key="2">
    <source>
        <dbReference type="EMBL" id="MCU9613367.1"/>
    </source>
</evidence>
<name>A0AAE3ISG0_9BACI</name>
<organism evidence="2 3">
    <name type="scientific">Perspicuibacillus lycopersici</name>
    <dbReference type="NCBI Taxonomy" id="1325689"/>
    <lineage>
        <taxon>Bacteria</taxon>
        <taxon>Bacillati</taxon>
        <taxon>Bacillota</taxon>
        <taxon>Bacilli</taxon>
        <taxon>Bacillales</taxon>
        <taxon>Bacillaceae</taxon>
        <taxon>Perspicuibacillus</taxon>
    </lineage>
</organism>
<dbReference type="EMBL" id="JAOUSF010000002">
    <property type="protein sequence ID" value="MCU9613367.1"/>
    <property type="molecule type" value="Genomic_DNA"/>
</dbReference>
<evidence type="ECO:0000256" key="1">
    <source>
        <dbReference type="SAM" id="Coils"/>
    </source>
</evidence>
<comment type="caution">
    <text evidence="2">The sequence shown here is derived from an EMBL/GenBank/DDBJ whole genome shotgun (WGS) entry which is preliminary data.</text>
</comment>
<accession>A0AAE3ISG0</accession>
<sequence length="42" mass="5116">MRKRKTVFEDLIKKNKEEIMADKKQLDKLEDKLVEKLVEVKK</sequence>
<dbReference type="Pfam" id="PF13040">
    <property type="entry name" value="Fur_reg_FbpB"/>
    <property type="match status" value="1"/>
</dbReference>
<keyword evidence="1" id="KW-0175">Coiled coil</keyword>
<dbReference type="AlphaFoldDB" id="A0AAE3ISG0"/>
<feature type="coiled-coil region" evidence="1">
    <location>
        <begin position="12"/>
        <end position="39"/>
    </location>
</feature>
<dbReference type="InterPro" id="IPR025004">
    <property type="entry name" value="SenN/SenS"/>
</dbReference>
<proteinExistence type="predicted"/>
<reference evidence="2" key="1">
    <citation type="submission" date="2022-10" db="EMBL/GenBank/DDBJ databases">
        <title>Description of Fervidibacillus gen. nov. in the family Fervidibacillaceae fam. nov. with two species, Fervidibacillus albus sp. nov., and Fervidibacillus halotolerans sp. nov., isolated from tidal flat sediments.</title>
        <authorList>
            <person name="Kwon K.K."/>
            <person name="Yang S.-H."/>
        </authorList>
    </citation>
    <scope>NUCLEOTIDE SEQUENCE</scope>
    <source>
        <strain evidence="2">JCM 19140</strain>
    </source>
</reference>
<protein>
    <submittedName>
        <fullName evidence="2">FbpB family small basic protein</fullName>
    </submittedName>
</protein>
<keyword evidence="3" id="KW-1185">Reference proteome</keyword>
<dbReference type="Proteomes" id="UP001209318">
    <property type="component" value="Unassembled WGS sequence"/>
</dbReference>
<gene>
    <name evidence="2" type="ORF">OEV98_07335</name>
</gene>
<dbReference type="RefSeq" id="WP_263072575.1">
    <property type="nucleotide sequence ID" value="NZ_JAOUSF010000002.1"/>
</dbReference>